<feature type="domain" description="Peptidase S8/S53" evidence="7">
    <location>
        <begin position="5"/>
        <end position="233"/>
    </location>
</feature>
<dbReference type="InterPro" id="IPR023828">
    <property type="entry name" value="Peptidase_S8_Ser-AS"/>
</dbReference>
<keyword evidence="9" id="KW-1185">Reference proteome</keyword>
<gene>
    <name evidence="8" type="ORF">Dfulv_47180</name>
</gene>
<dbReference type="SUPFAM" id="SSF52743">
    <property type="entry name" value="Subtilisin-like"/>
    <property type="match status" value="1"/>
</dbReference>
<evidence type="ECO:0000256" key="1">
    <source>
        <dbReference type="ARBA" id="ARBA00011073"/>
    </source>
</evidence>
<dbReference type="InterPro" id="IPR015500">
    <property type="entry name" value="Peptidase_S8_subtilisin-rel"/>
</dbReference>
<evidence type="ECO:0000259" key="7">
    <source>
        <dbReference type="Pfam" id="PF00082"/>
    </source>
</evidence>
<dbReference type="PROSITE" id="PS00136">
    <property type="entry name" value="SUBTILASE_ASP"/>
    <property type="match status" value="1"/>
</dbReference>
<feature type="active site" description="Charge relay system" evidence="5">
    <location>
        <position position="197"/>
    </location>
</feature>
<keyword evidence="4 5" id="KW-0720">Serine protease</keyword>
<dbReference type="Proteomes" id="UP001059617">
    <property type="component" value="Chromosome"/>
</dbReference>
<dbReference type="InterPro" id="IPR000209">
    <property type="entry name" value="Peptidase_S8/S53_dom"/>
</dbReference>
<proteinExistence type="inferred from homology"/>
<dbReference type="PRINTS" id="PR00723">
    <property type="entry name" value="SUBTILISIN"/>
</dbReference>
<keyword evidence="2 5" id="KW-0645">Protease</keyword>
<evidence type="ECO:0000256" key="4">
    <source>
        <dbReference type="ARBA" id="ARBA00022825"/>
    </source>
</evidence>
<dbReference type="PROSITE" id="PS00138">
    <property type="entry name" value="SUBTILASE_SER"/>
    <property type="match status" value="1"/>
</dbReference>
<evidence type="ECO:0000313" key="9">
    <source>
        <dbReference type="Proteomes" id="UP001059617"/>
    </source>
</evidence>
<dbReference type="InterPro" id="IPR022398">
    <property type="entry name" value="Peptidase_S8_His-AS"/>
</dbReference>
<dbReference type="InterPro" id="IPR050131">
    <property type="entry name" value="Peptidase_S8_subtilisin-like"/>
</dbReference>
<dbReference type="InterPro" id="IPR034193">
    <property type="entry name" value="PCSK9_ProteinaseK-like"/>
</dbReference>
<sequence>MHAYIIDTGIRLTHTDLGGRATTGVDQINVGGTADDCNGHGTHVAGTVGGSSYGTAKGVRLVAVRVLDCAGNGTTAQVAAGVDWVTANAVRPAVANMSLGGGADLTIDNAVTRSINAGITYTVSAGNGDARGNPLNACNNSPARVPAAITVGATDSSDNRASFSNYGTCLDIFAPGVDITSAWSRSNTATNTISGTSMAAPHVTGAAALVASANPSWTPQQIRDYLVDNATSNVVGNPGTGSPNKLLFVGNPAPSDDFSVSVSSASASVTAGNSTTATVSTVTTSGSAQALTFSASGLPSGATASFSPASITSGGSSTMSIATSTATRSGTYAVTVVGTGSSVTRTTLFKITISGGTGSEGHYVPVNAARILDTRSGVGAPIGKIGPSGTLRLQVTGRGGYPASGVSAVVLNITATDPTSGSFLTVYPTGVTRPTASNLNFPAGWTGANAVTVPVGANGQIDIYNAGGSVNVIVDTLGYYTATGASGGGLYHQFVPDRLLDTRTGSGRVAGGGTVRMALSVDSIPDSGKRIKALALNITAVYPDAGGYLTAYNGLGAVPTASTLNFSKGQIVPNFTVVQTSECPTGGAWAWCQGAAMFGVYNGSGYATDIVVDLVGFYDDGTVGEGFQFHPVTPTRIVDSRIPLGAPGKLGSASTTTITAPQALQKDTTYALVANVTGVSPTTATYLSLWAAGDPIPPVSNLNLVANEVRPNAAVIGLNEAWRYNVYNAGGVVDVVIDVSGVFDYVTSAGAFNSSTTGSRVVERHTATVKLAK</sequence>
<dbReference type="PANTHER" id="PTHR43806">
    <property type="entry name" value="PEPTIDASE S8"/>
    <property type="match status" value="1"/>
</dbReference>
<protein>
    <submittedName>
        <fullName evidence="8">S8 family peptidase</fullName>
    </submittedName>
</protein>
<accession>A0ABY5WE96</accession>
<evidence type="ECO:0000313" key="8">
    <source>
        <dbReference type="EMBL" id="UWP87742.1"/>
    </source>
</evidence>
<dbReference type="CDD" id="cd04077">
    <property type="entry name" value="Peptidases_S8_PCSK9_ProteinaseK_like"/>
    <property type="match status" value="1"/>
</dbReference>
<evidence type="ECO:0000256" key="2">
    <source>
        <dbReference type="ARBA" id="ARBA00022670"/>
    </source>
</evidence>
<dbReference type="PROSITE" id="PS00137">
    <property type="entry name" value="SUBTILASE_HIS"/>
    <property type="match status" value="1"/>
</dbReference>
<dbReference type="PANTHER" id="PTHR43806:SF11">
    <property type="entry name" value="CEREVISIN-RELATED"/>
    <property type="match status" value="1"/>
</dbReference>
<dbReference type="PROSITE" id="PS51892">
    <property type="entry name" value="SUBTILASE"/>
    <property type="match status" value="1"/>
</dbReference>
<comment type="similarity">
    <text evidence="1 5 6">Belongs to the peptidase S8 family.</text>
</comment>
<feature type="active site" description="Charge relay system" evidence="5">
    <location>
        <position position="40"/>
    </location>
</feature>
<dbReference type="InterPro" id="IPR036852">
    <property type="entry name" value="Peptidase_S8/S53_dom_sf"/>
</dbReference>
<dbReference type="InterPro" id="IPR023827">
    <property type="entry name" value="Peptidase_S8_Asp-AS"/>
</dbReference>
<keyword evidence="3 5" id="KW-0378">Hydrolase</keyword>
<dbReference type="Pfam" id="PF00082">
    <property type="entry name" value="Peptidase_S8"/>
    <property type="match status" value="1"/>
</dbReference>
<organism evidence="8 9">
    <name type="scientific">Dactylosporangium fulvum</name>
    <dbReference type="NCBI Taxonomy" id="53359"/>
    <lineage>
        <taxon>Bacteria</taxon>
        <taxon>Bacillati</taxon>
        <taxon>Actinomycetota</taxon>
        <taxon>Actinomycetes</taxon>
        <taxon>Micromonosporales</taxon>
        <taxon>Micromonosporaceae</taxon>
        <taxon>Dactylosporangium</taxon>
    </lineage>
</organism>
<reference evidence="8" key="1">
    <citation type="submission" date="2021-04" db="EMBL/GenBank/DDBJ databases">
        <authorList>
            <person name="Hartkoorn R.C."/>
            <person name="Beaudoing E."/>
            <person name="Hot D."/>
        </authorList>
    </citation>
    <scope>NUCLEOTIDE SEQUENCE</scope>
    <source>
        <strain evidence="8">NRRL B-16292</strain>
    </source>
</reference>
<reference evidence="8" key="2">
    <citation type="submission" date="2022-09" db="EMBL/GenBank/DDBJ databases">
        <title>Biosynthetic gene clusters of Dactylosporangioum fulvum.</title>
        <authorList>
            <person name="Caradec T."/>
        </authorList>
    </citation>
    <scope>NUCLEOTIDE SEQUENCE</scope>
    <source>
        <strain evidence="8">NRRL B-16292</strain>
    </source>
</reference>
<dbReference type="Gene3D" id="3.40.50.200">
    <property type="entry name" value="Peptidase S8/S53 domain"/>
    <property type="match status" value="1"/>
</dbReference>
<evidence type="ECO:0000256" key="5">
    <source>
        <dbReference type="PROSITE-ProRule" id="PRU01240"/>
    </source>
</evidence>
<evidence type="ECO:0000256" key="3">
    <source>
        <dbReference type="ARBA" id="ARBA00022801"/>
    </source>
</evidence>
<name>A0ABY5WE96_9ACTN</name>
<dbReference type="EMBL" id="CP073720">
    <property type="protein sequence ID" value="UWP87742.1"/>
    <property type="molecule type" value="Genomic_DNA"/>
</dbReference>
<feature type="active site" description="Charge relay system" evidence="5">
    <location>
        <position position="7"/>
    </location>
</feature>
<evidence type="ECO:0000256" key="6">
    <source>
        <dbReference type="RuleBase" id="RU003355"/>
    </source>
</evidence>